<name>A0A0A8ZLG8_ARUDO</name>
<reference evidence="1" key="2">
    <citation type="journal article" date="2015" name="Data Brief">
        <title>Shoot transcriptome of the giant reed, Arundo donax.</title>
        <authorList>
            <person name="Barrero R.A."/>
            <person name="Guerrero F.D."/>
            <person name="Moolhuijzen P."/>
            <person name="Goolsby J.A."/>
            <person name="Tidwell J."/>
            <person name="Bellgard S.E."/>
            <person name="Bellgard M.I."/>
        </authorList>
    </citation>
    <scope>NUCLEOTIDE SEQUENCE</scope>
    <source>
        <tissue evidence="1">Shoot tissue taken approximately 20 cm above the soil surface</tissue>
    </source>
</reference>
<evidence type="ECO:0000313" key="1">
    <source>
        <dbReference type="EMBL" id="JAD39621.1"/>
    </source>
</evidence>
<dbReference type="EMBL" id="GBRH01258274">
    <property type="protein sequence ID" value="JAD39621.1"/>
    <property type="molecule type" value="Transcribed_RNA"/>
</dbReference>
<proteinExistence type="predicted"/>
<protein>
    <submittedName>
        <fullName evidence="1">Uncharacterized protein</fullName>
    </submittedName>
</protein>
<accession>A0A0A8ZLG8</accession>
<reference evidence="1" key="1">
    <citation type="submission" date="2014-09" db="EMBL/GenBank/DDBJ databases">
        <authorList>
            <person name="Magalhaes I.L.F."/>
            <person name="Oliveira U."/>
            <person name="Santos F.R."/>
            <person name="Vidigal T.H.D.A."/>
            <person name="Brescovit A.D."/>
            <person name="Santos A.J."/>
        </authorList>
    </citation>
    <scope>NUCLEOTIDE SEQUENCE</scope>
    <source>
        <tissue evidence="1">Shoot tissue taken approximately 20 cm above the soil surface</tissue>
    </source>
</reference>
<dbReference type="AlphaFoldDB" id="A0A0A8ZLG8"/>
<sequence length="27" mass="3163">MCIYLDAVSLMSACISSWYRGQKLYFI</sequence>
<organism evidence="1">
    <name type="scientific">Arundo donax</name>
    <name type="common">Giant reed</name>
    <name type="synonym">Donax arundinaceus</name>
    <dbReference type="NCBI Taxonomy" id="35708"/>
    <lineage>
        <taxon>Eukaryota</taxon>
        <taxon>Viridiplantae</taxon>
        <taxon>Streptophyta</taxon>
        <taxon>Embryophyta</taxon>
        <taxon>Tracheophyta</taxon>
        <taxon>Spermatophyta</taxon>
        <taxon>Magnoliopsida</taxon>
        <taxon>Liliopsida</taxon>
        <taxon>Poales</taxon>
        <taxon>Poaceae</taxon>
        <taxon>PACMAD clade</taxon>
        <taxon>Arundinoideae</taxon>
        <taxon>Arundineae</taxon>
        <taxon>Arundo</taxon>
    </lineage>
</organism>